<reference evidence="2" key="1">
    <citation type="submission" date="2020-11" db="EMBL/GenBank/DDBJ databases">
        <authorList>
            <consortium name="DOE Joint Genome Institute"/>
            <person name="Ahrendt S."/>
            <person name="Riley R."/>
            <person name="Andreopoulos W."/>
            <person name="Labutti K."/>
            <person name="Pangilinan J."/>
            <person name="Ruiz-Duenas F.J."/>
            <person name="Barrasa J.M."/>
            <person name="Sanchez-Garcia M."/>
            <person name="Camarero S."/>
            <person name="Miyauchi S."/>
            <person name="Serrano A."/>
            <person name="Linde D."/>
            <person name="Babiker R."/>
            <person name="Drula E."/>
            <person name="Ayuso-Fernandez I."/>
            <person name="Pacheco R."/>
            <person name="Padilla G."/>
            <person name="Ferreira P."/>
            <person name="Barriuso J."/>
            <person name="Kellner H."/>
            <person name="Castanera R."/>
            <person name="Alfaro M."/>
            <person name="Ramirez L."/>
            <person name="Pisabarro A.G."/>
            <person name="Kuo A."/>
            <person name="Tritt A."/>
            <person name="Lipzen A."/>
            <person name="He G."/>
            <person name="Yan M."/>
            <person name="Ng V."/>
            <person name="Cullen D."/>
            <person name="Martin F."/>
            <person name="Rosso M.-N."/>
            <person name="Henrissat B."/>
            <person name="Hibbett D."/>
            <person name="Martinez A.T."/>
            <person name="Grigoriev I.V."/>
        </authorList>
    </citation>
    <scope>NUCLEOTIDE SEQUENCE</scope>
    <source>
        <strain evidence="2">CBS 247.69</strain>
    </source>
</reference>
<dbReference type="Proteomes" id="UP000807353">
    <property type="component" value="Unassembled WGS sequence"/>
</dbReference>
<dbReference type="PANTHER" id="PTHR33840:SF1">
    <property type="entry name" value="TLE1 PHOSPHOLIPASE DOMAIN-CONTAINING PROTEIN"/>
    <property type="match status" value="1"/>
</dbReference>
<name>A0A9P5Y4X1_9AGAR</name>
<comment type="caution">
    <text evidence="2">The sequence shown here is derived from an EMBL/GenBank/DDBJ whole genome shotgun (WGS) entry which is preliminary data.</text>
</comment>
<dbReference type="Pfam" id="PF09994">
    <property type="entry name" value="T6SS_Tle1-like_cat"/>
    <property type="match status" value="1"/>
</dbReference>
<feature type="domain" description="T6SS Phospholipase effector Tle1-like catalytic" evidence="1">
    <location>
        <begin position="4"/>
        <end position="267"/>
    </location>
</feature>
<protein>
    <recommendedName>
        <fullName evidence="1">T6SS Phospholipase effector Tle1-like catalytic domain-containing protein</fullName>
    </recommendedName>
</protein>
<keyword evidence="3" id="KW-1185">Reference proteome</keyword>
<dbReference type="OrthoDB" id="3057168at2759"/>
<dbReference type="PANTHER" id="PTHR33840">
    <property type="match status" value="1"/>
</dbReference>
<gene>
    <name evidence="2" type="ORF">BDZ94DRAFT_606375</name>
</gene>
<evidence type="ECO:0000313" key="3">
    <source>
        <dbReference type="Proteomes" id="UP000807353"/>
    </source>
</evidence>
<accession>A0A9P5Y4X1</accession>
<evidence type="ECO:0000313" key="2">
    <source>
        <dbReference type="EMBL" id="KAF9463592.1"/>
    </source>
</evidence>
<evidence type="ECO:0000259" key="1">
    <source>
        <dbReference type="Pfam" id="PF09994"/>
    </source>
</evidence>
<sequence length="405" mass="44975">MTTKRILIFCDGTGMDGNLASLKAQAQVPVDYSAESTEGQNATNVLRLSRGVKRVTEDNREQLVFYQSGVGSEADYKGDPVVGDDILQALGTAVASKIRDAYAFVAQNYSDGDEISIFGFSRGAYTARKLAGLIDTIGLLQTETLGLFFQIWRQLVDDLPPTIPPDSRRVRIKCVGVWDTVGSVYGAIDALNIKDNSLPRNVEYALHAMSLQENRQKFLPTLWSVPTGGLTPGQVLKQVWFPGAHSDVGGGYLRHDLADLALFWMAGEIEGFIDLDLDFIQNSRQKKPDPWGTAQPNNAYEDLPLFQKPIIGHETRLQSNQITPNAYFHQSILVAPTKLTRPTYMVTLPILQTAFGKNWKPVTPSLNSFEEKCKNEWLMMPIRGTFGLPFESIGDLFTRKPISRV</sequence>
<dbReference type="InterPro" id="IPR018712">
    <property type="entry name" value="Tle1-like_cat"/>
</dbReference>
<dbReference type="AlphaFoldDB" id="A0A9P5Y4X1"/>
<proteinExistence type="predicted"/>
<organism evidence="2 3">
    <name type="scientific">Collybia nuda</name>
    <dbReference type="NCBI Taxonomy" id="64659"/>
    <lineage>
        <taxon>Eukaryota</taxon>
        <taxon>Fungi</taxon>
        <taxon>Dikarya</taxon>
        <taxon>Basidiomycota</taxon>
        <taxon>Agaricomycotina</taxon>
        <taxon>Agaricomycetes</taxon>
        <taxon>Agaricomycetidae</taxon>
        <taxon>Agaricales</taxon>
        <taxon>Tricholomatineae</taxon>
        <taxon>Clitocybaceae</taxon>
        <taxon>Collybia</taxon>
    </lineage>
</organism>
<dbReference type="EMBL" id="MU150261">
    <property type="protein sequence ID" value="KAF9463592.1"/>
    <property type="molecule type" value="Genomic_DNA"/>
</dbReference>